<comment type="caution">
    <text evidence="2">The sequence shown here is derived from an EMBL/GenBank/DDBJ whole genome shotgun (WGS) entry which is preliminary data.</text>
</comment>
<proteinExistence type="predicted"/>
<dbReference type="AlphaFoldDB" id="A0ABD1NJ96"/>
<dbReference type="InterPro" id="IPR009743">
    <property type="entry name" value="Hs1pro-1_C"/>
</dbReference>
<name>A0ABD1NJ96_9FABA</name>
<feature type="domain" description="Hs1pro-1 C-terminal" evidence="1">
    <location>
        <begin position="68"/>
        <end position="124"/>
    </location>
</feature>
<reference evidence="2 3" key="1">
    <citation type="submission" date="2024-08" db="EMBL/GenBank/DDBJ databases">
        <title>Insights into the chromosomal genome structure of Flemingia macrophylla.</title>
        <authorList>
            <person name="Ding Y."/>
            <person name="Zhao Y."/>
            <person name="Bi W."/>
            <person name="Wu M."/>
            <person name="Zhao G."/>
            <person name="Gong Y."/>
            <person name="Li W."/>
            <person name="Zhang P."/>
        </authorList>
    </citation>
    <scope>NUCLEOTIDE SEQUENCE [LARGE SCALE GENOMIC DNA]</scope>
    <source>
        <strain evidence="2">DYQJB</strain>
        <tissue evidence="2">Leaf</tissue>
    </source>
</reference>
<dbReference type="Proteomes" id="UP001603857">
    <property type="component" value="Unassembled WGS sequence"/>
</dbReference>
<accession>A0ABD1NJ96</accession>
<evidence type="ECO:0000313" key="2">
    <source>
        <dbReference type="EMBL" id="KAL2347918.1"/>
    </source>
</evidence>
<keyword evidence="3" id="KW-1185">Reference proteome</keyword>
<dbReference type="EMBL" id="JBGMDY010000001">
    <property type="protein sequence ID" value="KAL2347918.1"/>
    <property type="molecule type" value="Genomic_DNA"/>
</dbReference>
<dbReference type="InterPro" id="IPR038759">
    <property type="entry name" value="HSPRO1/HSPRO2"/>
</dbReference>
<evidence type="ECO:0000259" key="1">
    <source>
        <dbReference type="Pfam" id="PF07014"/>
    </source>
</evidence>
<evidence type="ECO:0000313" key="3">
    <source>
        <dbReference type="Proteomes" id="UP001603857"/>
    </source>
</evidence>
<protein>
    <recommendedName>
        <fullName evidence="1">Hs1pro-1 C-terminal domain-containing protein</fullName>
    </recommendedName>
</protein>
<organism evidence="2 3">
    <name type="scientific">Flemingia macrophylla</name>
    <dbReference type="NCBI Taxonomy" id="520843"/>
    <lineage>
        <taxon>Eukaryota</taxon>
        <taxon>Viridiplantae</taxon>
        <taxon>Streptophyta</taxon>
        <taxon>Embryophyta</taxon>
        <taxon>Tracheophyta</taxon>
        <taxon>Spermatophyta</taxon>
        <taxon>Magnoliopsida</taxon>
        <taxon>eudicotyledons</taxon>
        <taxon>Gunneridae</taxon>
        <taxon>Pentapetalae</taxon>
        <taxon>rosids</taxon>
        <taxon>fabids</taxon>
        <taxon>Fabales</taxon>
        <taxon>Fabaceae</taxon>
        <taxon>Papilionoideae</taxon>
        <taxon>50 kb inversion clade</taxon>
        <taxon>NPAAA clade</taxon>
        <taxon>indigoferoid/millettioid clade</taxon>
        <taxon>Phaseoleae</taxon>
        <taxon>Flemingia</taxon>
    </lineage>
</organism>
<dbReference type="PANTHER" id="PTHR34795:SF1">
    <property type="entry name" value="NEMATODE RESISTANCE PROTEIN-LIKE HSPRO1"/>
    <property type="match status" value="1"/>
</dbReference>
<dbReference type="PANTHER" id="PTHR34795">
    <property type="entry name" value="NEMATODE RESISTANCE PROTEIN-LIKE HSPRO1"/>
    <property type="match status" value="1"/>
</dbReference>
<sequence length="124" mass="13906">MVVDYVDRNADWRLLELKNVILEEVVSLIIGTPLPSLVEDKDVLAWDDFLDGIFIILPSATSTLTMYMTRCTYTLGLGEPNLTAKPILRYDVGCTPAKIHLLVQDHDDNAPTRNYESKTVSATH</sequence>
<dbReference type="Pfam" id="PF07014">
    <property type="entry name" value="Hs1pro-1_C"/>
    <property type="match status" value="1"/>
</dbReference>
<gene>
    <name evidence="2" type="ORF">Fmac_001918</name>
</gene>